<dbReference type="Pfam" id="PF02627">
    <property type="entry name" value="CMD"/>
    <property type="match status" value="1"/>
</dbReference>
<sequence length="210" mass="22402">MAFIETVPVDQATGEVRAMYERAQANLGYVPNYAKVFSLRPEVMGAWSGLLASIRGHMDLRRYELVTLAAARALHSSYCMLAHGTILRRQFYGPEQLAAIAGGTADAGLEPAEAAMMAFAERVAKDASSITASDVEGLRAHGFTDAEIFDVAAAAAARCFFSKLLDALGAEPDSAYLELEDDLRRRLTPGRPVSAAPVERVPEAPAAGEG</sequence>
<dbReference type="InterPro" id="IPR010195">
    <property type="entry name" value="Uncharacterised_peroxidase-rel"/>
</dbReference>
<dbReference type="InterPro" id="IPR029032">
    <property type="entry name" value="AhpD-like"/>
</dbReference>
<organism evidence="3 4">
    <name type="scientific">Calidithermus terrae</name>
    <dbReference type="NCBI Taxonomy" id="1408545"/>
    <lineage>
        <taxon>Bacteria</taxon>
        <taxon>Thermotogati</taxon>
        <taxon>Deinococcota</taxon>
        <taxon>Deinococci</taxon>
        <taxon>Thermales</taxon>
        <taxon>Thermaceae</taxon>
        <taxon>Calidithermus</taxon>
    </lineage>
</organism>
<reference evidence="3 4" key="1">
    <citation type="submission" date="2018-08" db="EMBL/GenBank/DDBJ databases">
        <title>Meiothermus terrae DSM 26712 genome sequencing project.</title>
        <authorList>
            <person name="Da Costa M.S."/>
            <person name="Albuquerque L."/>
            <person name="Raposo P."/>
            <person name="Froufe H.J.C."/>
            <person name="Barroso C.S."/>
            <person name="Egas C."/>
        </authorList>
    </citation>
    <scope>NUCLEOTIDE SEQUENCE [LARGE SCALE GENOMIC DNA]</scope>
    <source>
        <strain evidence="3 4">DSM 26712</strain>
    </source>
</reference>
<protein>
    <recommendedName>
        <fullName evidence="2">Carboxymuconolactone decarboxylase-like domain-containing protein</fullName>
    </recommendedName>
</protein>
<accession>A0A399ESY4</accession>
<dbReference type="GO" id="GO:0051920">
    <property type="term" value="F:peroxiredoxin activity"/>
    <property type="evidence" value="ECO:0007669"/>
    <property type="project" value="InterPro"/>
</dbReference>
<dbReference type="InterPro" id="IPR003779">
    <property type="entry name" value="CMD-like"/>
</dbReference>
<dbReference type="Gene3D" id="1.20.1290.10">
    <property type="entry name" value="AhpD-like"/>
    <property type="match status" value="1"/>
</dbReference>
<evidence type="ECO:0000256" key="1">
    <source>
        <dbReference type="SAM" id="MobiDB-lite"/>
    </source>
</evidence>
<dbReference type="SUPFAM" id="SSF69118">
    <property type="entry name" value="AhpD-like"/>
    <property type="match status" value="1"/>
</dbReference>
<evidence type="ECO:0000259" key="2">
    <source>
        <dbReference type="Pfam" id="PF02627"/>
    </source>
</evidence>
<dbReference type="PANTHER" id="PTHR35446">
    <property type="entry name" value="SI:CH211-175M2.5"/>
    <property type="match status" value="1"/>
</dbReference>
<dbReference type="Gene3D" id="1.20.5.810">
    <property type="entry name" value="AhpD-like"/>
    <property type="match status" value="1"/>
</dbReference>
<proteinExistence type="predicted"/>
<dbReference type="RefSeq" id="WP_119314646.1">
    <property type="nucleotide sequence ID" value="NZ_QXDL01000049.1"/>
</dbReference>
<dbReference type="OrthoDB" id="9808310at2"/>
<feature type="compositionally biased region" description="Low complexity" evidence="1">
    <location>
        <begin position="191"/>
        <end position="210"/>
    </location>
</feature>
<dbReference type="NCBIfam" id="TIGR01926">
    <property type="entry name" value="peroxid_rel"/>
    <property type="match status" value="1"/>
</dbReference>
<dbReference type="EMBL" id="QXDL01000049">
    <property type="protein sequence ID" value="RIH86159.1"/>
    <property type="molecule type" value="Genomic_DNA"/>
</dbReference>
<comment type="caution">
    <text evidence="3">The sequence shown here is derived from an EMBL/GenBank/DDBJ whole genome shotgun (WGS) entry which is preliminary data.</text>
</comment>
<dbReference type="Proteomes" id="UP000265715">
    <property type="component" value="Unassembled WGS sequence"/>
</dbReference>
<evidence type="ECO:0000313" key="3">
    <source>
        <dbReference type="EMBL" id="RIH86159.1"/>
    </source>
</evidence>
<evidence type="ECO:0000313" key="4">
    <source>
        <dbReference type="Proteomes" id="UP000265715"/>
    </source>
</evidence>
<feature type="domain" description="Carboxymuconolactone decarboxylase-like" evidence="2">
    <location>
        <begin position="41"/>
        <end position="121"/>
    </location>
</feature>
<feature type="region of interest" description="Disordered" evidence="1">
    <location>
        <begin position="188"/>
        <end position="210"/>
    </location>
</feature>
<dbReference type="AlphaFoldDB" id="A0A399ESY4"/>
<dbReference type="PANTHER" id="PTHR35446:SF2">
    <property type="entry name" value="CARBOXYMUCONOLACTONE DECARBOXYLASE-LIKE DOMAIN-CONTAINING PROTEIN"/>
    <property type="match status" value="1"/>
</dbReference>
<keyword evidence="4" id="KW-1185">Reference proteome</keyword>
<name>A0A399ESY4_9DEIN</name>
<gene>
    <name evidence="3" type="ORF">Mterra_01510</name>
</gene>